<accession>A0A0Q2SCB9</accession>
<organism evidence="11 12">
    <name type="scientific">Vibrio furnissii</name>
    <dbReference type="NCBI Taxonomy" id="29494"/>
    <lineage>
        <taxon>Bacteria</taxon>
        <taxon>Pseudomonadati</taxon>
        <taxon>Pseudomonadota</taxon>
        <taxon>Gammaproteobacteria</taxon>
        <taxon>Vibrionales</taxon>
        <taxon>Vibrionaceae</taxon>
        <taxon>Vibrio</taxon>
    </lineage>
</organism>
<comment type="similarity">
    <text evidence="2 10">Belongs to the purine nucleoside phosphorylase YfiH/LACC1 family.</text>
</comment>
<dbReference type="InterPro" id="IPR011324">
    <property type="entry name" value="Cytotoxic_necrot_fac-like_cat"/>
</dbReference>
<dbReference type="GO" id="GO:0005507">
    <property type="term" value="F:copper ion binding"/>
    <property type="evidence" value="ECO:0007669"/>
    <property type="project" value="TreeGrafter"/>
</dbReference>
<evidence type="ECO:0000256" key="9">
    <source>
        <dbReference type="ARBA" id="ARBA00049893"/>
    </source>
</evidence>
<evidence type="ECO:0000256" key="6">
    <source>
        <dbReference type="ARBA" id="ARBA00022833"/>
    </source>
</evidence>
<comment type="catalytic activity">
    <reaction evidence="7">
        <text>adenosine + H2O + H(+) = inosine + NH4(+)</text>
        <dbReference type="Rhea" id="RHEA:24408"/>
        <dbReference type="ChEBI" id="CHEBI:15377"/>
        <dbReference type="ChEBI" id="CHEBI:15378"/>
        <dbReference type="ChEBI" id="CHEBI:16335"/>
        <dbReference type="ChEBI" id="CHEBI:17596"/>
        <dbReference type="ChEBI" id="CHEBI:28938"/>
        <dbReference type="EC" id="3.5.4.4"/>
    </reaction>
    <physiologicalReaction direction="left-to-right" evidence="7">
        <dbReference type="Rhea" id="RHEA:24409"/>
    </physiologicalReaction>
</comment>
<evidence type="ECO:0000256" key="3">
    <source>
        <dbReference type="ARBA" id="ARBA00022679"/>
    </source>
</evidence>
<evidence type="ECO:0000256" key="8">
    <source>
        <dbReference type="ARBA" id="ARBA00048968"/>
    </source>
</evidence>
<evidence type="ECO:0000256" key="7">
    <source>
        <dbReference type="ARBA" id="ARBA00047989"/>
    </source>
</evidence>
<evidence type="ECO:0000256" key="5">
    <source>
        <dbReference type="ARBA" id="ARBA00022801"/>
    </source>
</evidence>
<dbReference type="Proteomes" id="UP000051221">
    <property type="component" value="Unassembled WGS sequence"/>
</dbReference>
<comment type="caution">
    <text evidence="11">The sequence shown here is derived from an EMBL/GenBank/DDBJ whole genome shotgun (WGS) entry which is preliminary data.</text>
</comment>
<dbReference type="InterPro" id="IPR003730">
    <property type="entry name" value="Cu_polyphenol_OxRdtase"/>
</dbReference>
<dbReference type="RefSeq" id="WP_055466566.1">
    <property type="nucleotide sequence ID" value="NZ_CP115188.1"/>
</dbReference>
<keyword evidence="6" id="KW-0862">Zinc</keyword>
<evidence type="ECO:0000256" key="2">
    <source>
        <dbReference type="ARBA" id="ARBA00007353"/>
    </source>
</evidence>
<name>A0A0Q2SCB9_VIBFU</name>
<reference evidence="11 12" key="1">
    <citation type="submission" date="2015-08" db="EMBL/GenBank/DDBJ databases">
        <title>Antibacterial properties of a collection of Vibrionaceae strains.</title>
        <authorList>
            <person name="Giubergia S."/>
        </authorList>
    </citation>
    <scope>NUCLEOTIDE SEQUENCE [LARGE SCALE GENOMIC DNA]</scope>
    <source>
        <strain evidence="11 12">S0821</strain>
    </source>
</reference>
<protein>
    <recommendedName>
        <fullName evidence="10">Purine nucleoside phosphorylase</fullName>
    </recommendedName>
</protein>
<proteinExistence type="inferred from homology"/>
<dbReference type="EMBL" id="LKHS01000014">
    <property type="protein sequence ID" value="KQH85059.1"/>
    <property type="molecule type" value="Genomic_DNA"/>
</dbReference>
<gene>
    <name evidence="11" type="ORF">AMR76_16010</name>
</gene>
<dbReference type="InParanoid" id="A0A0Q2SCB9"/>
<keyword evidence="4" id="KW-0479">Metal-binding</keyword>
<dbReference type="FunCoup" id="A0A0Q2SCB9">
    <property type="interactions" value="502"/>
</dbReference>
<comment type="catalytic activity">
    <reaction evidence="1">
        <text>inosine + phosphate = alpha-D-ribose 1-phosphate + hypoxanthine</text>
        <dbReference type="Rhea" id="RHEA:27646"/>
        <dbReference type="ChEBI" id="CHEBI:17368"/>
        <dbReference type="ChEBI" id="CHEBI:17596"/>
        <dbReference type="ChEBI" id="CHEBI:43474"/>
        <dbReference type="ChEBI" id="CHEBI:57720"/>
        <dbReference type="EC" id="2.4.2.1"/>
    </reaction>
    <physiologicalReaction direction="left-to-right" evidence="1">
        <dbReference type="Rhea" id="RHEA:27647"/>
    </physiologicalReaction>
</comment>
<dbReference type="GO" id="GO:0017061">
    <property type="term" value="F:S-methyl-5-thioadenosine phosphorylase activity"/>
    <property type="evidence" value="ECO:0007669"/>
    <property type="project" value="UniProtKB-EC"/>
</dbReference>
<dbReference type="SUPFAM" id="SSF64438">
    <property type="entry name" value="CNF1/YfiH-like putative cysteine hydrolases"/>
    <property type="match status" value="1"/>
</dbReference>
<evidence type="ECO:0000256" key="1">
    <source>
        <dbReference type="ARBA" id="ARBA00000553"/>
    </source>
</evidence>
<dbReference type="InterPro" id="IPR038371">
    <property type="entry name" value="Cu_polyphenol_OxRdtase_sf"/>
</dbReference>
<keyword evidence="5" id="KW-0378">Hydrolase</keyword>
<keyword evidence="12" id="KW-1185">Reference proteome</keyword>
<dbReference type="CDD" id="cd16833">
    <property type="entry name" value="YfiH"/>
    <property type="match status" value="1"/>
</dbReference>
<comment type="catalytic activity">
    <reaction evidence="8">
        <text>adenosine + phosphate = alpha-D-ribose 1-phosphate + adenine</text>
        <dbReference type="Rhea" id="RHEA:27642"/>
        <dbReference type="ChEBI" id="CHEBI:16335"/>
        <dbReference type="ChEBI" id="CHEBI:16708"/>
        <dbReference type="ChEBI" id="CHEBI:43474"/>
        <dbReference type="ChEBI" id="CHEBI:57720"/>
        <dbReference type="EC" id="2.4.2.1"/>
    </reaction>
    <physiologicalReaction direction="left-to-right" evidence="8">
        <dbReference type="Rhea" id="RHEA:27643"/>
    </physiologicalReaction>
</comment>
<dbReference type="Gene3D" id="3.60.140.10">
    <property type="entry name" value="CNF1/YfiH-like putative cysteine hydrolases"/>
    <property type="match status" value="1"/>
</dbReference>
<dbReference type="Pfam" id="PF02578">
    <property type="entry name" value="Cu-oxidase_4"/>
    <property type="match status" value="1"/>
</dbReference>
<evidence type="ECO:0000313" key="12">
    <source>
        <dbReference type="Proteomes" id="UP000051221"/>
    </source>
</evidence>
<dbReference type="AlphaFoldDB" id="A0A0Q2SCB9"/>
<dbReference type="NCBIfam" id="TIGR00726">
    <property type="entry name" value="peptidoglycan editing factor PgeF"/>
    <property type="match status" value="1"/>
</dbReference>
<dbReference type="PANTHER" id="PTHR30616:SF2">
    <property type="entry name" value="PURINE NUCLEOSIDE PHOSPHORYLASE LACC1"/>
    <property type="match status" value="1"/>
</dbReference>
<dbReference type="PANTHER" id="PTHR30616">
    <property type="entry name" value="UNCHARACTERIZED PROTEIN YFIH"/>
    <property type="match status" value="1"/>
</dbReference>
<evidence type="ECO:0000256" key="4">
    <source>
        <dbReference type="ARBA" id="ARBA00022723"/>
    </source>
</evidence>
<comment type="catalytic activity">
    <reaction evidence="9">
        <text>S-methyl-5'-thioadenosine + phosphate = 5-(methylsulfanyl)-alpha-D-ribose 1-phosphate + adenine</text>
        <dbReference type="Rhea" id="RHEA:11852"/>
        <dbReference type="ChEBI" id="CHEBI:16708"/>
        <dbReference type="ChEBI" id="CHEBI:17509"/>
        <dbReference type="ChEBI" id="CHEBI:43474"/>
        <dbReference type="ChEBI" id="CHEBI:58533"/>
        <dbReference type="EC" id="2.4.2.28"/>
    </reaction>
    <physiologicalReaction direction="left-to-right" evidence="9">
        <dbReference type="Rhea" id="RHEA:11853"/>
    </physiologicalReaction>
</comment>
<keyword evidence="3" id="KW-0808">Transferase</keyword>
<sequence>MSWIIPRWPAPVSVKALSSTRVGGFSLPPYDGLNVGMHVGDDPHRVERNRHWLQQQAGMPSAPIWLNQTHSTVVVEVDAPTAQVLDADGVWTQAPNVVCSAMTADCLPVLIANTQGTKVAAVHAGWRGLSAGIVEQALTQFANDDVVVWLGPAIGPQAFEVGDDVLAAFSAHDDHAHLAFKPAHQTGKWWADMNHLTRLRLRQLGIDAVFDNGLCTYQQADQFYSYRRDGVTGRQASFIWIEAN</sequence>
<dbReference type="GO" id="GO:0016787">
    <property type="term" value="F:hydrolase activity"/>
    <property type="evidence" value="ECO:0007669"/>
    <property type="project" value="UniProtKB-KW"/>
</dbReference>
<evidence type="ECO:0000313" key="11">
    <source>
        <dbReference type="EMBL" id="KQH85059.1"/>
    </source>
</evidence>
<evidence type="ECO:0000256" key="10">
    <source>
        <dbReference type="RuleBase" id="RU361274"/>
    </source>
</evidence>